<dbReference type="Pfam" id="PF04914">
    <property type="entry name" value="DltD"/>
    <property type="match status" value="1"/>
</dbReference>
<dbReference type="InterPro" id="IPR023896">
    <property type="entry name" value="LTA_DltD"/>
</dbReference>
<keyword evidence="1 2" id="KW-0472">Membrane</keyword>
<protein>
    <recommendedName>
        <fullName evidence="1">Protein DltD</fullName>
    </recommendedName>
</protein>
<name>A0ABY7JM16_9FIRM</name>
<proteinExistence type="inferred from homology"/>
<comment type="similarity">
    <text evidence="1">Belongs to the DltD family.</text>
</comment>
<dbReference type="PANTHER" id="PTHR40039:SF1">
    <property type="entry name" value="PROTEIN DLTD"/>
    <property type="match status" value="1"/>
</dbReference>
<organism evidence="3 4">
    <name type="scientific">Peptostreptococcus equinus</name>
    <dbReference type="NCBI Taxonomy" id="3003601"/>
    <lineage>
        <taxon>Bacteria</taxon>
        <taxon>Bacillati</taxon>
        <taxon>Bacillota</taxon>
        <taxon>Clostridia</taxon>
        <taxon>Peptostreptococcales</taxon>
        <taxon>Peptostreptococcaceae</taxon>
        <taxon>Peptostreptococcus</taxon>
    </lineage>
</organism>
<accession>A0ABY7JM16</accession>
<keyword evidence="2" id="KW-0812">Transmembrane</keyword>
<comment type="pathway">
    <text evidence="1">Cell wall biogenesis; lipoteichoic acid biosynthesis.</text>
</comment>
<dbReference type="EMBL" id="CP114052">
    <property type="protein sequence ID" value="WAW14395.1"/>
    <property type="molecule type" value="Genomic_DNA"/>
</dbReference>
<reference evidence="3" key="1">
    <citation type="submission" date="2022-12" db="EMBL/GenBank/DDBJ databases">
        <title>Peptostreptococcus.</title>
        <authorList>
            <person name="Lee S.H."/>
        </authorList>
    </citation>
    <scope>NUCLEOTIDE SEQUENCE</scope>
    <source>
        <strain evidence="3">CBA3647</strain>
    </source>
</reference>
<evidence type="ECO:0000256" key="2">
    <source>
        <dbReference type="SAM" id="Phobius"/>
    </source>
</evidence>
<keyword evidence="1" id="KW-1003">Cell membrane</keyword>
<evidence type="ECO:0000313" key="4">
    <source>
        <dbReference type="Proteomes" id="UP001164187"/>
    </source>
</evidence>
<feature type="transmembrane region" description="Helical" evidence="2">
    <location>
        <begin position="9"/>
        <end position="28"/>
    </location>
</feature>
<evidence type="ECO:0000313" key="3">
    <source>
        <dbReference type="EMBL" id="WAW14395.1"/>
    </source>
</evidence>
<sequence length="406" mass="47442">MKNVKKIKYILLPIVISVIFTIGFNKFLDVANNSLLKSKDLYPMLHNPVSLIKDKGVYANNKLVNEEDYILMMGSSEFSHSTLQHPDYYFDTNRTTHGAITVGRAYTQSLQHSTVLGSLDNLNKDKKVVLILSMQWFMEKNGVTKHHFETRFSPVQFYKYLENPRISKKNKIEYTNRVKDLLCKSKDFKAEHIYASIYNDNSPKAKAIKTLFSPYFSLREYMVGLKDKGILFEHLLLLPDKKDDKNIKKIDWEKEKQNAIREAVQRVGKDKKTLGNSDLSIDKGYYNAYIKPNKKKLKNFYAYVDFHQSQEYNDLKLFMDTCKDLGVKPTIVLVPAMDGYYTYTGIDKNERQVFFDKTKSILKDYNYTLVDTSDKGETKYYLRDVMHLGTLGWVDVSKKIYDIYER</sequence>
<dbReference type="NCBIfam" id="TIGR04092">
    <property type="entry name" value="LTA_DltD"/>
    <property type="match status" value="1"/>
</dbReference>
<dbReference type="RefSeq" id="WP_269311070.1">
    <property type="nucleotide sequence ID" value="NZ_CP114052.1"/>
</dbReference>
<dbReference type="InterPro" id="IPR006998">
    <property type="entry name" value="DltD"/>
</dbReference>
<keyword evidence="2" id="KW-1133">Transmembrane helix</keyword>
<gene>
    <name evidence="3" type="primary">dltD</name>
    <name evidence="3" type="ORF">O0R46_07255</name>
</gene>
<dbReference type="PANTHER" id="PTHR40039">
    <property type="entry name" value="PROTEIN DLTD"/>
    <property type="match status" value="1"/>
</dbReference>
<keyword evidence="4" id="KW-1185">Reference proteome</keyword>
<dbReference type="Proteomes" id="UP001164187">
    <property type="component" value="Chromosome"/>
</dbReference>
<evidence type="ECO:0000256" key="1">
    <source>
        <dbReference type="PIRNR" id="PIRNR021438"/>
    </source>
</evidence>
<dbReference type="PIRSF" id="PIRSF021438">
    <property type="entry name" value="DltD"/>
    <property type="match status" value="1"/>
</dbReference>